<feature type="domain" description="SLH" evidence="7">
    <location>
        <begin position="489"/>
        <end position="552"/>
    </location>
</feature>
<evidence type="ECO:0000256" key="2">
    <source>
        <dbReference type="ARBA" id="ARBA00022801"/>
    </source>
</evidence>
<evidence type="ECO:0000256" key="4">
    <source>
        <dbReference type="RuleBase" id="RU361169"/>
    </source>
</evidence>
<protein>
    <submittedName>
        <fullName evidence="8">S-layer homology domain-containing protein</fullName>
    </submittedName>
</protein>
<dbReference type="InterPro" id="IPR003961">
    <property type="entry name" value="FN3_dom"/>
</dbReference>
<dbReference type="EMBL" id="CP090978">
    <property type="protein sequence ID" value="UJF32647.1"/>
    <property type="molecule type" value="Genomic_DNA"/>
</dbReference>
<reference evidence="8 9" key="1">
    <citation type="journal article" date="2024" name="Int. J. Syst. Evol. Microbiol.">
        <title>Paenibacillus hexagrammi sp. nov., a novel bacterium isolated from the gut content of Hexagrammos agrammus.</title>
        <authorList>
            <person name="Jung H.K."/>
            <person name="Kim D.G."/>
            <person name="Zin H."/>
            <person name="Park J."/>
            <person name="Jung H."/>
            <person name="Kim Y.O."/>
            <person name="Kong H.J."/>
            <person name="Kim J.W."/>
            <person name="Kim Y.S."/>
        </authorList>
    </citation>
    <scope>NUCLEOTIDE SEQUENCE [LARGE SCALE GENOMIC DNA]</scope>
    <source>
        <strain evidence="8 9">YPD9-1</strain>
    </source>
</reference>
<dbReference type="InterPro" id="IPR001119">
    <property type="entry name" value="SLH_dom"/>
</dbReference>
<dbReference type="SUPFAM" id="SSF51126">
    <property type="entry name" value="Pectin lyase-like"/>
    <property type="match status" value="1"/>
</dbReference>
<dbReference type="SMART" id="SM00060">
    <property type="entry name" value="FN3"/>
    <property type="match status" value="1"/>
</dbReference>
<dbReference type="Proteomes" id="UP001649230">
    <property type="component" value="Chromosome"/>
</dbReference>
<keyword evidence="2 4" id="KW-0378">Hydrolase</keyword>
<dbReference type="InterPro" id="IPR011050">
    <property type="entry name" value="Pectin_lyase_fold/virulence"/>
</dbReference>
<feature type="region of interest" description="Disordered" evidence="5">
    <location>
        <begin position="346"/>
        <end position="399"/>
    </location>
</feature>
<dbReference type="PANTHER" id="PTHR43308">
    <property type="entry name" value="OUTER MEMBRANE PROTEIN ALPHA-RELATED"/>
    <property type="match status" value="1"/>
</dbReference>
<evidence type="ECO:0000256" key="5">
    <source>
        <dbReference type="SAM" id="MobiDB-lite"/>
    </source>
</evidence>
<dbReference type="PROSITE" id="PS51272">
    <property type="entry name" value="SLH"/>
    <property type="match status" value="3"/>
</dbReference>
<feature type="domain" description="Fibronectin type-III" evidence="6">
    <location>
        <begin position="265"/>
        <end position="352"/>
    </location>
</feature>
<dbReference type="CDD" id="cd00063">
    <property type="entry name" value="FN3"/>
    <property type="match status" value="1"/>
</dbReference>
<feature type="domain" description="SLH" evidence="7">
    <location>
        <begin position="553"/>
        <end position="613"/>
    </location>
</feature>
<gene>
    <name evidence="8" type="ORF">L0M14_23955</name>
</gene>
<dbReference type="PROSITE" id="PS50853">
    <property type="entry name" value="FN3"/>
    <property type="match status" value="1"/>
</dbReference>
<dbReference type="InterPro" id="IPR036116">
    <property type="entry name" value="FN3_sf"/>
</dbReference>
<dbReference type="InterPro" id="IPR012334">
    <property type="entry name" value="Pectin_lyas_fold"/>
</dbReference>
<dbReference type="Gene3D" id="2.60.40.10">
    <property type="entry name" value="Immunoglobulins"/>
    <property type="match status" value="1"/>
</dbReference>
<comment type="similarity">
    <text evidence="1 4">Belongs to the glycosyl hydrolase 28 family.</text>
</comment>
<dbReference type="RefSeq" id="WP_235118995.1">
    <property type="nucleotide sequence ID" value="NZ_CP090978.1"/>
</dbReference>
<proteinExistence type="inferred from homology"/>
<dbReference type="PANTHER" id="PTHR43308:SF5">
    <property type="entry name" value="S-LAYER PROTEIN _ PEPTIDOGLYCAN ENDO-BETA-N-ACETYLGLUCOSAMINIDASE"/>
    <property type="match status" value="1"/>
</dbReference>
<dbReference type="InterPro" id="IPR000743">
    <property type="entry name" value="Glyco_hydro_28"/>
</dbReference>
<evidence type="ECO:0000256" key="3">
    <source>
        <dbReference type="ARBA" id="ARBA00023295"/>
    </source>
</evidence>
<dbReference type="Gene3D" id="2.160.20.10">
    <property type="entry name" value="Single-stranded right-handed beta-helix, Pectin lyase-like"/>
    <property type="match status" value="1"/>
</dbReference>
<evidence type="ECO:0000313" key="9">
    <source>
        <dbReference type="Proteomes" id="UP001649230"/>
    </source>
</evidence>
<evidence type="ECO:0000259" key="6">
    <source>
        <dbReference type="PROSITE" id="PS50853"/>
    </source>
</evidence>
<dbReference type="SUPFAM" id="SSF49265">
    <property type="entry name" value="Fibronectin type III"/>
    <property type="match status" value="1"/>
</dbReference>
<name>A0ABY3SF73_9BACL</name>
<keyword evidence="9" id="KW-1185">Reference proteome</keyword>
<dbReference type="Pfam" id="PF00395">
    <property type="entry name" value="SLH"/>
    <property type="match status" value="3"/>
</dbReference>
<keyword evidence="3 4" id="KW-0326">Glycosidase</keyword>
<accession>A0ABY3SF73</accession>
<feature type="compositionally biased region" description="Polar residues" evidence="5">
    <location>
        <begin position="367"/>
        <end position="376"/>
    </location>
</feature>
<evidence type="ECO:0000313" key="8">
    <source>
        <dbReference type="EMBL" id="UJF32647.1"/>
    </source>
</evidence>
<feature type="domain" description="SLH" evidence="7">
    <location>
        <begin position="429"/>
        <end position="487"/>
    </location>
</feature>
<organism evidence="8 9">
    <name type="scientific">Paenibacillus hexagrammi</name>
    <dbReference type="NCBI Taxonomy" id="2908839"/>
    <lineage>
        <taxon>Bacteria</taxon>
        <taxon>Bacillati</taxon>
        <taxon>Bacillota</taxon>
        <taxon>Bacilli</taxon>
        <taxon>Bacillales</taxon>
        <taxon>Paenibacillaceae</taxon>
        <taxon>Paenibacillus</taxon>
    </lineage>
</organism>
<dbReference type="InterPro" id="IPR051465">
    <property type="entry name" value="Cell_Envelope_Struct_Comp"/>
</dbReference>
<sequence length="617" mass="64925">MYFGGGLSIVNPSMHTLSVGSTNVTLNGVKIMTFDCNNGDGIDMSGTGLTVINSVFDTGDDDVNFAAGVGAAAEKNHPVENIWIFNNYFRHGHGAVVAGSNTAAWIQNIIAEDNVMNGIGVGLRAKTGAGIGGGARNIVFRDSAMKDVSDGDEYPFEFTSAYPSSTNDPAPDMGRFKHIFVYNVSVDSSTKSAIFVSGTGDAPHEDIHFNKVSFNNTPATSISYLKNSSFTNVSFTNVVKGAEPWAFTNTMNTSVVNDTTAPSWTSGALSAPSISKDSVSLSWNGASDNVSVTAYRLYQDSKLIATVTGSTYPYSVSGLSHNTTYTFTVQAGDAAGNWSINGPSVEVTTKKHKSSDSSNGSGGTTSPADSNEPAESSQDDGTDANLPEQSHKPAPVVAVTPGRPVFDLSDSKSVAVLKEVLTDKLKSSNAPTAFNDVSDHWAAEGIKVFSKLGVVDGYEDGSFKPDANISRGEFAAIVAKAFNIGTGTVYTGTFSDISGNWAKASIMALASNGILNGYEDGTFRADQDITRAEMVAIMSRIIDLSHVQESGSTVFRDIGDSWNKDQIEAAAEAGIINGEDEGSFAPDKSTTRAEALTVLLRSLQLSPEIAALIDSMK</sequence>
<dbReference type="Pfam" id="PF00295">
    <property type="entry name" value="Glyco_hydro_28"/>
    <property type="match status" value="1"/>
</dbReference>
<dbReference type="Pfam" id="PF00041">
    <property type="entry name" value="fn3"/>
    <property type="match status" value="1"/>
</dbReference>
<dbReference type="InterPro" id="IPR013783">
    <property type="entry name" value="Ig-like_fold"/>
</dbReference>
<evidence type="ECO:0000259" key="7">
    <source>
        <dbReference type="PROSITE" id="PS51272"/>
    </source>
</evidence>
<evidence type="ECO:0000256" key="1">
    <source>
        <dbReference type="ARBA" id="ARBA00008834"/>
    </source>
</evidence>